<accession>A0A1J0AKL4</accession>
<dbReference type="AlphaFoldDB" id="A0A1J0AKL4"/>
<sequence length="86" mass="9842">MSNAAVIVESRLEKALRKMNVCYNKSYENKGTSFEIIGSRYNVSVFDTGDEFLCNTTHATNKTEAHIKIYKTIRGVTGFICRWLEK</sequence>
<dbReference type="EMBL" id="KX711616">
    <property type="protein sequence ID" value="APB62279.1"/>
    <property type="molecule type" value="Genomic_DNA"/>
</dbReference>
<geneLocation type="plasmid" evidence="1">
    <name>pBS72</name>
</geneLocation>
<reference evidence="1" key="5">
    <citation type="submission" date="2016-08" db="EMBL/GenBank/DDBJ databases">
        <authorList>
            <person name="Satsunkevich N.E."/>
            <person name="Valentovich L.N."/>
            <person name="Kolomiets E.I."/>
            <person name="Titok M.A."/>
        </authorList>
    </citation>
    <scope>NUCLEOTIDE SEQUENCE</scope>
    <source>
        <strain evidence="1">72</strain>
        <plasmid evidence="1">pBS72</plasmid>
    </source>
</reference>
<organism evidence="1">
    <name type="scientific">Bacillus subtilis</name>
    <dbReference type="NCBI Taxonomy" id="1423"/>
    <lineage>
        <taxon>Bacteria</taxon>
        <taxon>Bacillati</taxon>
        <taxon>Bacillota</taxon>
        <taxon>Bacilli</taxon>
        <taxon>Bacillales</taxon>
        <taxon>Bacillaceae</taxon>
        <taxon>Bacillus</taxon>
    </lineage>
</organism>
<name>A0A1J0AKL4_BACIU</name>
<reference evidence="1" key="1">
    <citation type="journal article" date="2002" name="Mikrobiologiia">
        <title>Soil strain of Bacillus subtilis harboring a large plasmid that mediates high-frequency conjugal mobilization.</title>
        <authorList>
            <person name="Lotareva O.V."/>
            <person name="Poluektova E.U."/>
            <person name="Titok M.A."/>
            <person name="Prozorov A.A."/>
        </authorList>
    </citation>
    <scope>NUCLEOTIDE SEQUENCE</scope>
    <source>
        <strain evidence="1">72</strain>
        <plasmid evidence="1">pBS72</plasmid>
    </source>
</reference>
<reference evidence="1" key="3">
    <citation type="journal article" date="2004" name="Mol. Biol. (Mosk.)">
        <title>The replication system of plasmids from Bacillus subtilis environmental isolates.</title>
        <authorList>
            <person name="Lagodich A.V."/>
            <person name="Shtaniuk Iu.V."/>
            <person name="Prozorov A.A."/>
            <person name="Titok M.A."/>
        </authorList>
    </citation>
    <scope>NUCLEOTIDE SEQUENCE</scope>
    <source>
        <strain evidence="1">72</strain>
        <plasmid evidence="1">pBS72</plasmid>
    </source>
</reference>
<dbReference type="RefSeq" id="WP_041334425.1">
    <property type="nucleotide sequence ID" value="NZ_BSEE01000009.1"/>
</dbReference>
<reference evidence="1" key="4">
    <citation type="journal article" date="2006" name="Microbiology">
        <title>The replicative polymerases PolC and DnaE are required for theta replication of the Bacillus subtilis plasmid pBS72.</title>
        <authorList>
            <person name="Titok M."/>
            <person name="Suski C."/>
            <person name="Dalmais B."/>
            <person name="Ehrlich S.D."/>
            <person name="Janniere L."/>
        </authorList>
    </citation>
    <scope>NUCLEOTIDE SEQUENCE</scope>
    <source>
        <strain evidence="1">72</strain>
        <plasmid evidence="1">pBS72</plasmid>
    </source>
</reference>
<gene>
    <name evidence="1" type="ORF">pBS72_0100</name>
</gene>
<evidence type="ECO:0000313" key="1">
    <source>
        <dbReference type="EMBL" id="APB62279.1"/>
    </source>
</evidence>
<protein>
    <submittedName>
        <fullName evidence="1">Uncharacterized protein</fullName>
    </submittedName>
</protein>
<keyword evidence="1" id="KW-0614">Plasmid</keyword>
<reference evidence="1" key="2">
    <citation type="journal article" date="2003" name="Plasmid">
        <title>Bacillus subtilis soil isolates: plasmid replicon analysis and construction of a new theta-replicating vector.</title>
        <authorList>
            <person name="Titok M.A."/>
            <person name="Chapuis J."/>
            <person name="Selezneva Y.V."/>
            <person name="Lagodich A.V."/>
            <person name="Prokulevich V.A."/>
            <person name="Ehrlich S.D."/>
            <person name="Janniere L."/>
        </authorList>
    </citation>
    <scope>NUCLEOTIDE SEQUENCE</scope>
    <source>
        <strain evidence="1">72</strain>
        <plasmid evidence="1">pBS72</plasmid>
    </source>
</reference>
<proteinExistence type="predicted"/>